<sequence length="317" mass="33139">MKSSSKACAWGVFASLVVAACKPSLDDDRSRVDRPRILAVQSEPAEAKPGESVVLRALYTDGSQQLDVAPVAWGFCATRPALDEPTALSAACLSNADGGRTSLGAGITVNATIPSDVCRLFGPDRPLGKPGEPAGRPADPDSTGGYYQPGVVGGAGLDDASFDVRVRCGLPGATQAIVAELERRYRPNVNPKLAAVRAGSDAIADGGSVTVARGASLRIRAEWPACGDDTCEGAESYVVFDPAARVLVPRREAMRVAWLATAGHFEEGSTGREESDLATDTENGWTAPDEAGDVTLWLVLRDSRGGVSFRSIRVRVG</sequence>
<dbReference type="RefSeq" id="WP_146652581.1">
    <property type="nucleotide sequence ID" value="NZ_CP012333.1"/>
</dbReference>
<evidence type="ECO:0000313" key="3">
    <source>
        <dbReference type="EMBL" id="AKV01487.1"/>
    </source>
</evidence>
<feature type="chain" id="PRO_5005466724" description="Lipoprotein" evidence="2">
    <location>
        <begin position="20"/>
        <end position="317"/>
    </location>
</feature>
<name>A0A0K1Q751_9BACT</name>
<dbReference type="AlphaFoldDB" id="A0A0K1Q751"/>
<keyword evidence="4" id="KW-1185">Reference proteome</keyword>
<dbReference type="STRING" id="1391654.AKJ09_08150"/>
<dbReference type="KEGG" id="llu:AKJ09_08150"/>
<gene>
    <name evidence="3" type="ORF">AKJ09_08150</name>
</gene>
<feature type="region of interest" description="Disordered" evidence="1">
    <location>
        <begin position="123"/>
        <end position="145"/>
    </location>
</feature>
<protein>
    <recommendedName>
        <fullName evidence="5">Lipoprotein</fullName>
    </recommendedName>
</protein>
<keyword evidence="2" id="KW-0732">Signal</keyword>
<organism evidence="3 4">
    <name type="scientific">Labilithrix luteola</name>
    <dbReference type="NCBI Taxonomy" id="1391654"/>
    <lineage>
        <taxon>Bacteria</taxon>
        <taxon>Pseudomonadati</taxon>
        <taxon>Myxococcota</taxon>
        <taxon>Polyangia</taxon>
        <taxon>Polyangiales</taxon>
        <taxon>Labilitrichaceae</taxon>
        <taxon>Labilithrix</taxon>
    </lineage>
</organism>
<dbReference type="Proteomes" id="UP000064967">
    <property type="component" value="Chromosome"/>
</dbReference>
<accession>A0A0K1Q751</accession>
<evidence type="ECO:0000256" key="2">
    <source>
        <dbReference type="SAM" id="SignalP"/>
    </source>
</evidence>
<dbReference type="EMBL" id="CP012333">
    <property type="protein sequence ID" value="AKV01487.1"/>
    <property type="molecule type" value="Genomic_DNA"/>
</dbReference>
<evidence type="ECO:0000256" key="1">
    <source>
        <dbReference type="SAM" id="MobiDB-lite"/>
    </source>
</evidence>
<dbReference type="PROSITE" id="PS51257">
    <property type="entry name" value="PROKAR_LIPOPROTEIN"/>
    <property type="match status" value="1"/>
</dbReference>
<reference evidence="3 4" key="1">
    <citation type="submission" date="2015-08" db="EMBL/GenBank/DDBJ databases">
        <authorList>
            <person name="Babu N.S."/>
            <person name="Beckwith C.J."/>
            <person name="Beseler K.G."/>
            <person name="Brison A."/>
            <person name="Carone J.V."/>
            <person name="Caskin T.P."/>
            <person name="Diamond M."/>
            <person name="Durham M.E."/>
            <person name="Foxe J.M."/>
            <person name="Go M."/>
            <person name="Henderson B.A."/>
            <person name="Jones I.B."/>
            <person name="McGettigan J.A."/>
            <person name="Micheletti S.J."/>
            <person name="Nasrallah M.E."/>
            <person name="Ortiz D."/>
            <person name="Piller C.R."/>
            <person name="Privatt S.R."/>
            <person name="Schneider S.L."/>
            <person name="Sharp S."/>
            <person name="Smith T.C."/>
            <person name="Stanton J.D."/>
            <person name="Ullery H.E."/>
            <person name="Wilson R.J."/>
            <person name="Serrano M.G."/>
            <person name="Buck G."/>
            <person name="Lee V."/>
            <person name="Wang Y."/>
            <person name="Carvalho R."/>
            <person name="Voegtly L."/>
            <person name="Shi R."/>
            <person name="Duckworth R."/>
            <person name="Johnson A."/>
            <person name="Loviza R."/>
            <person name="Walstead R."/>
            <person name="Shah Z."/>
            <person name="Kiflezghi M."/>
            <person name="Wade K."/>
            <person name="Ball S.L."/>
            <person name="Bradley K.W."/>
            <person name="Asai D.J."/>
            <person name="Bowman C.A."/>
            <person name="Russell D.A."/>
            <person name="Pope W.H."/>
            <person name="Jacobs-Sera D."/>
            <person name="Hendrix R.W."/>
            <person name="Hatfull G.F."/>
        </authorList>
    </citation>
    <scope>NUCLEOTIDE SEQUENCE [LARGE SCALE GENOMIC DNA]</scope>
    <source>
        <strain evidence="3 4">DSM 27648</strain>
    </source>
</reference>
<feature type="region of interest" description="Disordered" evidence="1">
    <location>
        <begin position="267"/>
        <end position="286"/>
    </location>
</feature>
<evidence type="ECO:0000313" key="4">
    <source>
        <dbReference type="Proteomes" id="UP000064967"/>
    </source>
</evidence>
<proteinExistence type="predicted"/>
<evidence type="ECO:0008006" key="5">
    <source>
        <dbReference type="Google" id="ProtNLM"/>
    </source>
</evidence>
<dbReference type="OrthoDB" id="5508762at2"/>
<feature type="signal peptide" evidence="2">
    <location>
        <begin position="1"/>
        <end position="19"/>
    </location>
</feature>